<evidence type="ECO:0000256" key="1">
    <source>
        <dbReference type="ARBA" id="ARBA00001936"/>
    </source>
</evidence>
<name>A0ABT4JR77_9GAMM</name>
<evidence type="ECO:0000256" key="6">
    <source>
        <dbReference type="ARBA" id="ARBA00023211"/>
    </source>
</evidence>
<dbReference type="Pfam" id="PF00180">
    <property type="entry name" value="Iso_dh"/>
    <property type="match status" value="1"/>
</dbReference>
<evidence type="ECO:0000256" key="4">
    <source>
        <dbReference type="ARBA" id="ARBA00023002"/>
    </source>
</evidence>
<dbReference type="EMBL" id="JAPUBN010000011">
    <property type="protein sequence ID" value="MCZ2720838.1"/>
    <property type="molecule type" value="Genomic_DNA"/>
</dbReference>
<dbReference type="PANTHER" id="PTHR43275">
    <property type="entry name" value="D-MALATE DEHYDROGENASE [DECARBOXYLATING]"/>
    <property type="match status" value="1"/>
</dbReference>
<keyword evidence="9" id="KW-1185">Reference proteome</keyword>
<keyword evidence="5" id="KW-0520">NAD</keyword>
<feature type="domain" description="Isopropylmalate dehydrogenase-like" evidence="7">
    <location>
        <begin position="9"/>
        <end position="359"/>
    </location>
</feature>
<evidence type="ECO:0000256" key="5">
    <source>
        <dbReference type="ARBA" id="ARBA00023027"/>
    </source>
</evidence>
<comment type="cofactor">
    <cofactor evidence="1">
        <name>Mn(2+)</name>
        <dbReference type="ChEBI" id="CHEBI:29035"/>
    </cofactor>
</comment>
<evidence type="ECO:0000313" key="9">
    <source>
        <dbReference type="Proteomes" id="UP001149719"/>
    </source>
</evidence>
<keyword evidence="6" id="KW-0464">Manganese</keyword>
<proteinExistence type="predicted"/>
<dbReference type="InterPro" id="IPR024084">
    <property type="entry name" value="IsoPropMal-DH-like_dom"/>
</dbReference>
<keyword evidence="3" id="KW-0479">Metal-binding</keyword>
<dbReference type="PROSITE" id="PS00470">
    <property type="entry name" value="IDH_IMDH"/>
    <property type="match status" value="1"/>
</dbReference>
<keyword evidence="4" id="KW-0560">Oxidoreductase</keyword>
<organism evidence="8 9">
    <name type="scientific">Marinomonas phaeophyticola</name>
    <dbReference type="NCBI Taxonomy" id="3004091"/>
    <lineage>
        <taxon>Bacteria</taxon>
        <taxon>Pseudomonadati</taxon>
        <taxon>Pseudomonadota</taxon>
        <taxon>Gammaproteobacteria</taxon>
        <taxon>Oceanospirillales</taxon>
        <taxon>Oceanospirillaceae</taxon>
        <taxon>Marinomonas</taxon>
    </lineage>
</organism>
<dbReference type="InterPro" id="IPR050501">
    <property type="entry name" value="ICDH/IPMDH"/>
</dbReference>
<dbReference type="InterPro" id="IPR019818">
    <property type="entry name" value="IsoCit/isopropylmalate_DH_CS"/>
</dbReference>
<dbReference type="Proteomes" id="UP001149719">
    <property type="component" value="Unassembled WGS sequence"/>
</dbReference>
<gene>
    <name evidence="8" type="ORF">O1D97_04065</name>
</gene>
<dbReference type="RefSeq" id="WP_269123041.1">
    <property type="nucleotide sequence ID" value="NZ_JAPUBN010000011.1"/>
</dbReference>
<dbReference type="Gene3D" id="3.40.718.10">
    <property type="entry name" value="Isopropylmalate Dehydrogenase"/>
    <property type="match status" value="1"/>
</dbReference>
<dbReference type="PANTHER" id="PTHR43275:SF1">
    <property type="entry name" value="D-MALATE DEHYDROGENASE [DECARBOXYLATING]"/>
    <property type="match status" value="1"/>
</dbReference>
<evidence type="ECO:0000313" key="8">
    <source>
        <dbReference type="EMBL" id="MCZ2720838.1"/>
    </source>
</evidence>
<dbReference type="SUPFAM" id="SSF53659">
    <property type="entry name" value="Isocitrate/Isopropylmalate dehydrogenase-like"/>
    <property type="match status" value="1"/>
</dbReference>
<evidence type="ECO:0000256" key="2">
    <source>
        <dbReference type="ARBA" id="ARBA00001946"/>
    </source>
</evidence>
<sequence length="365" mass="38861">MSSTLKTFNIAVFSGDGIGPEITPPCLELLNTACEKAGGVKLNFTDVPAGAALYRDTGESFPETSKKTAKEADAILLSCMGLPAVRYPDGTEVSPQIDLRMQLGLYAGVRPVRLVPGLDLPLASEKAKDIDLVLIRESTEGLFASHGKGTVENDSIAKDTMVITRAVSERLFDFAFKLASHRKQNGSEGKVTCVDKANVFQSFAFFRKVFDEQAALNPTIKADHSYVDAMALNLVRHPWHFDVLVTENMFGDILSDLGAALMGGMGMAPSADIGDEHAVFQPCHGSAPDIVGEGKANPTAMFLSAAMMLDWLDQTHGMPSCSTAANLIREAVDSAFAPGTLIPYELGGTAGTEAITTAVMAQLNK</sequence>
<accession>A0ABT4JR77</accession>
<dbReference type="SMART" id="SM01329">
    <property type="entry name" value="Iso_dh"/>
    <property type="match status" value="1"/>
</dbReference>
<evidence type="ECO:0000259" key="7">
    <source>
        <dbReference type="SMART" id="SM01329"/>
    </source>
</evidence>
<evidence type="ECO:0000256" key="3">
    <source>
        <dbReference type="ARBA" id="ARBA00022723"/>
    </source>
</evidence>
<reference evidence="8" key="1">
    <citation type="submission" date="2022-12" db="EMBL/GenBank/DDBJ databases">
        <title>Marinomonas 15G1-11 sp. nov, isolated from marine algae.</title>
        <authorList>
            <person name="Butt M."/>
            <person name="Choi D.G."/>
            <person name="Kim J.M."/>
            <person name="Lee J.K."/>
            <person name="Baek J.H."/>
            <person name="Jeon C.O."/>
        </authorList>
    </citation>
    <scope>NUCLEOTIDE SEQUENCE</scope>
    <source>
        <strain evidence="8">15G1-11</strain>
    </source>
</reference>
<protein>
    <submittedName>
        <fullName evidence="8">Isocitrate/isopropylmalate dehydrogenase family protein</fullName>
    </submittedName>
</protein>
<comment type="cofactor">
    <cofactor evidence="2">
        <name>Mg(2+)</name>
        <dbReference type="ChEBI" id="CHEBI:18420"/>
    </cofactor>
</comment>
<comment type="caution">
    <text evidence="8">The sequence shown here is derived from an EMBL/GenBank/DDBJ whole genome shotgun (WGS) entry which is preliminary data.</text>
</comment>